<dbReference type="CDD" id="cd09272">
    <property type="entry name" value="RNase_HI_RT_Ty1"/>
    <property type="match status" value="1"/>
</dbReference>
<feature type="domain" description="SWIM-type" evidence="6">
    <location>
        <begin position="27"/>
        <end position="59"/>
    </location>
</feature>
<reference evidence="7" key="2">
    <citation type="journal article" date="2024" name="Plant">
        <title>Genomic evolution and insights into agronomic trait innovations of Sesamum species.</title>
        <authorList>
            <person name="Miao H."/>
            <person name="Wang L."/>
            <person name="Qu L."/>
            <person name="Liu H."/>
            <person name="Sun Y."/>
            <person name="Le M."/>
            <person name="Wang Q."/>
            <person name="Wei S."/>
            <person name="Zheng Y."/>
            <person name="Lin W."/>
            <person name="Duan Y."/>
            <person name="Cao H."/>
            <person name="Xiong S."/>
            <person name="Wang X."/>
            <person name="Wei L."/>
            <person name="Li C."/>
            <person name="Ma Q."/>
            <person name="Ju M."/>
            <person name="Zhao R."/>
            <person name="Li G."/>
            <person name="Mu C."/>
            <person name="Tian Q."/>
            <person name="Mei H."/>
            <person name="Zhang T."/>
            <person name="Gao T."/>
            <person name="Zhang H."/>
        </authorList>
    </citation>
    <scope>NUCLEOTIDE SEQUENCE</scope>
    <source>
        <strain evidence="7">KEN8</strain>
    </source>
</reference>
<name>A0AAW2JDF8_9LAMI</name>
<evidence type="ECO:0000256" key="3">
    <source>
        <dbReference type="ARBA" id="ARBA00022833"/>
    </source>
</evidence>
<dbReference type="EMBL" id="JACGWM010001518">
    <property type="protein sequence ID" value="KAL0292258.1"/>
    <property type="molecule type" value="Genomic_DNA"/>
</dbReference>
<accession>A0AAW2JDF8</accession>
<comment type="caution">
    <text evidence="7">The sequence shown here is derived from an EMBL/GenBank/DDBJ whole genome shotgun (WGS) entry which is preliminary data.</text>
</comment>
<dbReference type="GO" id="GO:0008270">
    <property type="term" value="F:zinc ion binding"/>
    <property type="evidence" value="ECO:0007669"/>
    <property type="project" value="UniProtKB-KW"/>
</dbReference>
<dbReference type="AlphaFoldDB" id="A0AAW2JDF8"/>
<evidence type="ECO:0000256" key="5">
    <source>
        <dbReference type="SAM" id="MobiDB-lite"/>
    </source>
</evidence>
<feature type="compositionally biased region" description="Low complexity" evidence="5">
    <location>
        <begin position="303"/>
        <end position="319"/>
    </location>
</feature>
<sequence>MAKVSDYIPLKAIDYHYEIMCFDGSRLSVDLTRHSCACRKWDLIGIPCKHALSAILTKVHDLEDYVHQSYKVETFLKVYGPAIQPVNDPELWEKTAYIPPLPPNFGRGVRRPSKARRREDDELVKSKKTQSTGTSSNTQQQQEDAHISNAGGSVADIETQTGGSVVEVEVGARGSVAEAELELDFSELETMASNVQTPSAPKPPISRPSGLRAPRGLRSKGKQPMTPHNPTTSFGQQNLPLSQESGTTTIPKVLTKGGNRYVTVSTGKLWKIEEYNIENTFNKVEEQIEDNQQGEENGEEVNNENSENSNTNNENNDSNMNQYLLARDRERRELRIPAKFRDFHLALNNESFEEPTTYDEALKSPESKNRCSEDVKLVGYVDSNYANDRDNRRSTTSYVFTLCGACISWKSQLQNIVALSTTEAEYITITEAFKEALWLEGFSLGPDVYGNDDNL</sequence>
<evidence type="ECO:0000313" key="7">
    <source>
        <dbReference type="EMBL" id="KAL0292258.1"/>
    </source>
</evidence>
<dbReference type="InterPro" id="IPR006564">
    <property type="entry name" value="Znf_PMZ"/>
</dbReference>
<keyword evidence="3" id="KW-0862">Zinc</keyword>
<dbReference type="PANTHER" id="PTHR11439">
    <property type="entry name" value="GAG-POL-RELATED RETROTRANSPOSON"/>
    <property type="match status" value="1"/>
</dbReference>
<dbReference type="InterPro" id="IPR007527">
    <property type="entry name" value="Znf_SWIM"/>
</dbReference>
<evidence type="ECO:0000259" key="6">
    <source>
        <dbReference type="PROSITE" id="PS50966"/>
    </source>
</evidence>
<keyword evidence="2 4" id="KW-0863">Zinc-finger</keyword>
<feature type="compositionally biased region" description="Low complexity" evidence="5">
    <location>
        <begin position="129"/>
        <end position="142"/>
    </location>
</feature>
<organism evidence="7">
    <name type="scientific">Sesamum calycinum</name>
    <dbReference type="NCBI Taxonomy" id="2727403"/>
    <lineage>
        <taxon>Eukaryota</taxon>
        <taxon>Viridiplantae</taxon>
        <taxon>Streptophyta</taxon>
        <taxon>Embryophyta</taxon>
        <taxon>Tracheophyta</taxon>
        <taxon>Spermatophyta</taxon>
        <taxon>Magnoliopsida</taxon>
        <taxon>eudicotyledons</taxon>
        <taxon>Gunneridae</taxon>
        <taxon>Pentapetalae</taxon>
        <taxon>asterids</taxon>
        <taxon>lamiids</taxon>
        <taxon>Lamiales</taxon>
        <taxon>Pedaliaceae</taxon>
        <taxon>Sesamum</taxon>
    </lineage>
</organism>
<feature type="region of interest" description="Disordered" evidence="5">
    <location>
        <begin position="194"/>
        <end position="244"/>
    </location>
</feature>
<gene>
    <name evidence="7" type="ORF">Scaly_2598300</name>
</gene>
<dbReference type="PANTHER" id="PTHR11439:SF491">
    <property type="entry name" value="INTEGRASE CATALYTIC DOMAIN-CONTAINING PROTEIN"/>
    <property type="match status" value="1"/>
</dbReference>
<reference evidence="7" key="1">
    <citation type="submission" date="2020-06" db="EMBL/GenBank/DDBJ databases">
        <authorList>
            <person name="Li T."/>
            <person name="Hu X."/>
            <person name="Zhang T."/>
            <person name="Song X."/>
            <person name="Zhang H."/>
            <person name="Dai N."/>
            <person name="Sheng W."/>
            <person name="Hou X."/>
            <person name="Wei L."/>
        </authorList>
    </citation>
    <scope>NUCLEOTIDE SEQUENCE</scope>
    <source>
        <strain evidence="7">KEN8</strain>
        <tissue evidence="7">Leaf</tissue>
    </source>
</reference>
<protein>
    <submittedName>
        <fullName evidence="7">Secreted RxLR effector protein</fullName>
    </submittedName>
</protein>
<feature type="compositionally biased region" description="Polar residues" evidence="5">
    <location>
        <begin position="226"/>
        <end position="244"/>
    </location>
</feature>
<dbReference type="SMART" id="SM00575">
    <property type="entry name" value="ZnF_PMZ"/>
    <property type="match status" value="1"/>
</dbReference>
<keyword evidence="1" id="KW-0479">Metal-binding</keyword>
<evidence type="ECO:0000256" key="4">
    <source>
        <dbReference type="PROSITE-ProRule" id="PRU00325"/>
    </source>
</evidence>
<proteinExistence type="predicted"/>
<dbReference type="PROSITE" id="PS50966">
    <property type="entry name" value="ZF_SWIM"/>
    <property type="match status" value="1"/>
</dbReference>
<feature type="compositionally biased region" description="Acidic residues" evidence="5">
    <location>
        <begin position="289"/>
        <end position="302"/>
    </location>
</feature>
<evidence type="ECO:0000256" key="1">
    <source>
        <dbReference type="ARBA" id="ARBA00022723"/>
    </source>
</evidence>
<evidence type="ECO:0000256" key="2">
    <source>
        <dbReference type="ARBA" id="ARBA00022771"/>
    </source>
</evidence>
<feature type="region of interest" description="Disordered" evidence="5">
    <location>
        <begin position="103"/>
        <end position="156"/>
    </location>
</feature>
<feature type="region of interest" description="Disordered" evidence="5">
    <location>
        <begin position="289"/>
        <end position="319"/>
    </location>
</feature>
<dbReference type="Pfam" id="PF04434">
    <property type="entry name" value="SWIM"/>
    <property type="match status" value="1"/>
</dbReference>